<gene>
    <name evidence="2" type="ORF">DFP98_114132</name>
</gene>
<feature type="transmembrane region" description="Helical" evidence="1">
    <location>
        <begin position="34"/>
        <end position="57"/>
    </location>
</feature>
<keyword evidence="3" id="KW-1185">Reference proteome</keyword>
<comment type="caution">
    <text evidence="2">The sequence shown here is derived from an EMBL/GenBank/DDBJ whole genome shotgun (WGS) entry which is preliminary data.</text>
</comment>
<dbReference type="RefSeq" id="WP_147310230.1">
    <property type="nucleotide sequence ID" value="NZ_QRDZ01000014.1"/>
</dbReference>
<protein>
    <submittedName>
        <fullName evidence="2">Uncharacterized protein</fullName>
    </submittedName>
</protein>
<evidence type="ECO:0000256" key="1">
    <source>
        <dbReference type="SAM" id="Phobius"/>
    </source>
</evidence>
<keyword evidence="1" id="KW-0812">Transmembrane</keyword>
<name>A0A3D9JNU0_9BACL</name>
<dbReference type="EMBL" id="QRDZ01000014">
    <property type="protein sequence ID" value="RED75771.1"/>
    <property type="molecule type" value="Genomic_DNA"/>
</dbReference>
<keyword evidence="1" id="KW-1133">Transmembrane helix</keyword>
<proteinExistence type="predicted"/>
<sequence>MFNAFIVFLSVMILGAIIFGTAFTATSGFSTRFIKWYFGIFFILGIVAAILTLVGVIQL</sequence>
<evidence type="ECO:0000313" key="2">
    <source>
        <dbReference type="EMBL" id="RED75771.1"/>
    </source>
</evidence>
<evidence type="ECO:0000313" key="3">
    <source>
        <dbReference type="Proteomes" id="UP000256977"/>
    </source>
</evidence>
<reference evidence="2 3" key="1">
    <citation type="submission" date="2018-07" db="EMBL/GenBank/DDBJ databases">
        <title>Genomic Encyclopedia of Type Strains, Phase III (KMG-III): the genomes of soil and plant-associated and newly described type strains.</title>
        <authorList>
            <person name="Whitman W."/>
        </authorList>
    </citation>
    <scope>NUCLEOTIDE SEQUENCE [LARGE SCALE GENOMIC DNA]</scope>
    <source>
        <strain evidence="2 3">CECT 7287</strain>
    </source>
</reference>
<dbReference type="Proteomes" id="UP000256977">
    <property type="component" value="Unassembled WGS sequence"/>
</dbReference>
<accession>A0A3D9JNU0</accession>
<organism evidence="2 3">
    <name type="scientific">Cohnella phaseoli</name>
    <dbReference type="NCBI Taxonomy" id="456490"/>
    <lineage>
        <taxon>Bacteria</taxon>
        <taxon>Bacillati</taxon>
        <taxon>Bacillota</taxon>
        <taxon>Bacilli</taxon>
        <taxon>Bacillales</taxon>
        <taxon>Paenibacillaceae</taxon>
        <taxon>Cohnella</taxon>
    </lineage>
</organism>
<dbReference type="OrthoDB" id="2665193at2"/>
<dbReference type="AlphaFoldDB" id="A0A3D9JNU0"/>
<keyword evidence="1" id="KW-0472">Membrane</keyword>